<dbReference type="PANTHER" id="PTHR11735">
    <property type="entry name" value="TRNA N6-ADENOSINE THREONYLCARBAMOYLTRANSFERASE"/>
    <property type="match status" value="1"/>
</dbReference>
<evidence type="ECO:0000256" key="2">
    <source>
        <dbReference type="ARBA" id="ARBA00022679"/>
    </source>
</evidence>
<reference evidence="9 10" key="1">
    <citation type="journal article" date="2018" name="Genome Biol. Evol.">
        <title>Multiple Roots of Fruiting Body Formation in Amoebozoa.</title>
        <authorList>
            <person name="Hillmann F."/>
            <person name="Forbes G."/>
            <person name="Novohradska S."/>
            <person name="Ferling I."/>
            <person name="Riege K."/>
            <person name="Groth M."/>
            <person name="Westermann M."/>
            <person name="Marz M."/>
            <person name="Spaller T."/>
            <person name="Winckler T."/>
            <person name="Schaap P."/>
            <person name="Glockner G."/>
        </authorList>
    </citation>
    <scope>NUCLEOTIDE SEQUENCE [LARGE SCALE GENOMIC DNA]</scope>
    <source>
        <strain evidence="9 10">Jena</strain>
    </source>
</reference>
<evidence type="ECO:0000256" key="3">
    <source>
        <dbReference type="ARBA" id="ARBA00022694"/>
    </source>
</evidence>
<dbReference type="STRING" id="1890364.A0A2P6NYF2"/>
<dbReference type="NCBIfam" id="TIGR03723">
    <property type="entry name" value="T6A_TsaD_YgjD"/>
    <property type="match status" value="1"/>
</dbReference>
<dbReference type="PANTHER" id="PTHR11735:SF6">
    <property type="entry name" value="TRNA N6-ADENOSINE THREONYLCARBAMOYLTRANSFERASE, MITOCHONDRIAL"/>
    <property type="match status" value="1"/>
</dbReference>
<comment type="function">
    <text evidence="7">Required for the formation of a threonylcarbamoyl group on adenosine at position 37 (t(6)A37) in mitochondrial tRNAs that read codons beginning with adenine. Probably involved in the transfer of the threonylcarbamoyl moiety of threonylcarbamoyl-AMP (TC-AMP) to the N6 group of A37. Involved in mitochondrial genome maintenance.</text>
</comment>
<evidence type="ECO:0000256" key="6">
    <source>
        <dbReference type="ARBA" id="ARBA00048117"/>
    </source>
</evidence>
<dbReference type="InterPro" id="IPR000905">
    <property type="entry name" value="Gcp-like_dom"/>
</dbReference>
<keyword evidence="7" id="KW-0496">Mitochondrion</keyword>
<name>A0A2P6NYF2_9EUKA</name>
<keyword evidence="5 7" id="KW-0012">Acyltransferase</keyword>
<keyword evidence="2 7" id="KW-0808">Transferase</keyword>
<accession>A0A2P6NYF2</accession>
<dbReference type="InterPro" id="IPR017861">
    <property type="entry name" value="KAE1/TsaD"/>
</dbReference>
<dbReference type="HAMAP" id="MF_01445">
    <property type="entry name" value="TsaD"/>
    <property type="match status" value="1"/>
</dbReference>
<feature type="domain" description="Gcp-like" evidence="8">
    <location>
        <begin position="100"/>
        <end position="430"/>
    </location>
</feature>
<keyword evidence="10" id="KW-1185">Reference proteome</keyword>
<dbReference type="InterPro" id="IPR043129">
    <property type="entry name" value="ATPase_NBD"/>
</dbReference>
<proteinExistence type="inferred from homology"/>
<evidence type="ECO:0000256" key="4">
    <source>
        <dbReference type="ARBA" id="ARBA00022723"/>
    </source>
</evidence>
<dbReference type="Gene3D" id="3.30.420.40">
    <property type="match status" value="2"/>
</dbReference>
<evidence type="ECO:0000313" key="10">
    <source>
        <dbReference type="Proteomes" id="UP000241769"/>
    </source>
</evidence>
<dbReference type="GO" id="GO:0005739">
    <property type="term" value="C:mitochondrion"/>
    <property type="evidence" value="ECO:0007669"/>
    <property type="project" value="UniProtKB-SubCell"/>
</dbReference>
<dbReference type="GO" id="GO:0061711">
    <property type="term" value="F:tRNA N(6)-L-threonylcarbamoyladenine synthase activity"/>
    <property type="evidence" value="ECO:0007669"/>
    <property type="project" value="UniProtKB-EC"/>
</dbReference>
<dbReference type="GO" id="GO:0046872">
    <property type="term" value="F:metal ion binding"/>
    <property type="evidence" value="ECO:0007669"/>
    <property type="project" value="UniProtKB-KW"/>
</dbReference>
<dbReference type="SUPFAM" id="SSF53067">
    <property type="entry name" value="Actin-like ATPase domain"/>
    <property type="match status" value="1"/>
</dbReference>
<comment type="subunit">
    <text evidence="7">Homodimer.</text>
</comment>
<dbReference type="Pfam" id="PF00814">
    <property type="entry name" value="TsaD"/>
    <property type="match status" value="1"/>
</dbReference>
<dbReference type="AlphaFoldDB" id="A0A2P6NYF2"/>
<dbReference type="Proteomes" id="UP000241769">
    <property type="component" value="Unassembled WGS sequence"/>
</dbReference>
<dbReference type="NCBIfam" id="TIGR00329">
    <property type="entry name" value="gcp_kae1"/>
    <property type="match status" value="1"/>
</dbReference>
<gene>
    <name evidence="9" type="ORF">PROFUN_02236</name>
</gene>
<sequence length="503" mass="55484">MVLNFNNVFLMKALTVDELGACIGKMCCNTDHISDVTSHHQETHHAGMILKLAQLNRCTTRLSPTNIIPTRIKRNLSGIIMGVETSCDDTCVALLTTEGKILSSEVSSQYAIHNPFGGIKPNHAARAHEANLPFVMGNPFPSNFFSQSVESALKKAGMKDLSLVSGVAVTRGPGLRGSLEVGLAFVKQLCREHNLPLLPVHHLEAHALTVRLPQRETSTTSGREAEPVEFPYITVLVSGGHSQLLLCEGVMKYRLLGGTVDDSLGESYDKVARLLGMTYEEGGKGLEKLAVEGDPQRYKLPRPLYKVKKSCDWSFSGLKNAVNLLLASIREEEGIPKEANMVQTSRKTAADIAACFQNTALEHIITSTERGIDYCTINLDVQPESVVVCGGVASNERLRGMLREMAKRKQMKIHYPPVRLCTDNAVMVAWAAIEGMRAGNIDIIRPEEARFDEVESSVNDPKIRVKSCQITPIPRWPLDREDGMHPFGVVYPQQSYKKRRGEI</sequence>
<keyword evidence="3 7" id="KW-0819">tRNA processing</keyword>
<evidence type="ECO:0000259" key="8">
    <source>
        <dbReference type="Pfam" id="PF00814"/>
    </source>
</evidence>
<comment type="similarity">
    <text evidence="7">Belongs to the KAE1 / TsaD family.</text>
</comment>
<dbReference type="InterPro" id="IPR022450">
    <property type="entry name" value="TsaD"/>
</dbReference>
<dbReference type="InParanoid" id="A0A2P6NYF2"/>
<dbReference type="CDD" id="cd24134">
    <property type="entry name" value="ASKHA_NBD_OSGEPL1_QRI7_euk"/>
    <property type="match status" value="1"/>
</dbReference>
<evidence type="ECO:0000313" key="9">
    <source>
        <dbReference type="EMBL" id="PRP88958.1"/>
    </source>
</evidence>
<organism evidence="9 10">
    <name type="scientific">Planoprotostelium fungivorum</name>
    <dbReference type="NCBI Taxonomy" id="1890364"/>
    <lineage>
        <taxon>Eukaryota</taxon>
        <taxon>Amoebozoa</taxon>
        <taxon>Evosea</taxon>
        <taxon>Variosea</taxon>
        <taxon>Cavosteliida</taxon>
        <taxon>Cavosteliaceae</taxon>
        <taxon>Planoprotostelium</taxon>
    </lineage>
</organism>
<dbReference type="PRINTS" id="PR00789">
    <property type="entry name" value="OSIALOPTASE"/>
</dbReference>
<dbReference type="GO" id="GO:0002949">
    <property type="term" value="P:tRNA threonylcarbamoyladenosine modification"/>
    <property type="evidence" value="ECO:0007669"/>
    <property type="project" value="UniProtKB-UniRule"/>
</dbReference>
<evidence type="ECO:0000256" key="1">
    <source>
        <dbReference type="ARBA" id="ARBA00012156"/>
    </source>
</evidence>
<comment type="catalytic activity">
    <reaction evidence="6 7">
        <text>L-threonylcarbamoyladenylate + adenosine(37) in tRNA = N(6)-L-threonylcarbamoyladenosine(37) in tRNA + AMP + H(+)</text>
        <dbReference type="Rhea" id="RHEA:37059"/>
        <dbReference type="Rhea" id="RHEA-COMP:10162"/>
        <dbReference type="Rhea" id="RHEA-COMP:10163"/>
        <dbReference type="ChEBI" id="CHEBI:15378"/>
        <dbReference type="ChEBI" id="CHEBI:73682"/>
        <dbReference type="ChEBI" id="CHEBI:74411"/>
        <dbReference type="ChEBI" id="CHEBI:74418"/>
        <dbReference type="ChEBI" id="CHEBI:456215"/>
        <dbReference type="EC" id="2.3.1.234"/>
    </reaction>
</comment>
<evidence type="ECO:0000256" key="7">
    <source>
        <dbReference type="HAMAP-Rule" id="MF_03179"/>
    </source>
</evidence>
<dbReference type="FunCoup" id="A0A2P6NYF2">
    <property type="interactions" value="472"/>
</dbReference>
<keyword evidence="4 7" id="KW-0479">Metal-binding</keyword>
<evidence type="ECO:0000256" key="5">
    <source>
        <dbReference type="ARBA" id="ARBA00023315"/>
    </source>
</evidence>
<comment type="caution">
    <text evidence="9">The sequence shown here is derived from an EMBL/GenBank/DDBJ whole genome shotgun (WGS) entry which is preliminary data.</text>
</comment>
<protein>
    <recommendedName>
        <fullName evidence="1">N(6)-L-threonylcarbamoyladenine synthase</fullName>
        <ecNumber evidence="1">2.3.1.234</ecNumber>
    </recommendedName>
</protein>
<dbReference type="EMBL" id="MDYQ01000006">
    <property type="protein sequence ID" value="PRP88958.1"/>
    <property type="molecule type" value="Genomic_DNA"/>
</dbReference>
<comment type="cofactor">
    <cofactor evidence="7">
        <name>a divalent metal cation</name>
        <dbReference type="ChEBI" id="CHEBI:60240"/>
    </cofactor>
    <text evidence="7">Binds 1 divalent metal cation per subunit.</text>
</comment>
<dbReference type="OrthoDB" id="10259622at2759"/>
<dbReference type="EC" id="2.3.1.234" evidence="1"/>
<comment type="subcellular location">
    <subcellularLocation>
        <location evidence="7">Mitochondrion</location>
    </subcellularLocation>
</comment>